<dbReference type="SUPFAM" id="SSF51445">
    <property type="entry name" value="(Trans)glycosidases"/>
    <property type="match status" value="1"/>
</dbReference>
<gene>
    <name evidence="6" type="ORF">NOF55_21220</name>
</gene>
<name>A0AAE3N473_9HYPH</name>
<keyword evidence="7" id="KW-1185">Reference proteome</keyword>
<dbReference type="Pfam" id="PF00150">
    <property type="entry name" value="Cellulase"/>
    <property type="match status" value="1"/>
</dbReference>
<evidence type="ECO:0000313" key="7">
    <source>
        <dbReference type="Proteomes" id="UP001208771"/>
    </source>
</evidence>
<feature type="domain" description="Glycoside hydrolase family 5" evidence="5">
    <location>
        <begin position="54"/>
        <end position="318"/>
    </location>
</feature>
<accession>A0AAE3N473</accession>
<dbReference type="GO" id="GO:0004553">
    <property type="term" value="F:hydrolase activity, hydrolyzing O-glycosyl compounds"/>
    <property type="evidence" value="ECO:0007669"/>
    <property type="project" value="InterPro"/>
</dbReference>
<keyword evidence="1 3" id="KW-0378">Hydrolase</keyword>
<proteinExistence type="inferred from homology"/>
<dbReference type="AlphaFoldDB" id="A0AAE3N473"/>
<reference evidence="6" key="1">
    <citation type="submission" date="2022-07" db="EMBL/GenBank/DDBJ databases">
        <title>Ectorhizobium quercum gen.nov., sp. nov.</title>
        <authorList>
            <person name="Ma T."/>
            <person name="Li Y."/>
        </authorList>
    </citation>
    <scope>NUCLEOTIDE SEQUENCE</scope>
    <source>
        <strain evidence="6">BDR2-2</strain>
    </source>
</reference>
<dbReference type="Gene3D" id="3.20.20.80">
    <property type="entry name" value="Glycosidases"/>
    <property type="match status" value="1"/>
</dbReference>
<organism evidence="6 7">
    <name type="scientific">Ectorhizobium quercum</name>
    <dbReference type="NCBI Taxonomy" id="2965071"/>
    <lineage>
        <taxon>Bacteria</taxon>
        <taxon>Pseudomonadati</taxon>
        <taxon>Pseudomonadota</taxon>
        <taxon>Alphaproteobacteria</taxon>
        <taxon>Hyphomicrobiales</taxon>
        <taxon>Rhizobiaceae</taxon>
        <taxon>Ectorhizobium</taxon>
    </lineage>
</organism>
<evidence type="ECO:0000256" key="2">
    <source>
        <dbReference type="ARBA" id="ARBA00023295"/>
    </source>
</evidence>
<evidence type="ECO:0000256" key="1">
    <source>
        <dbReference type="ARBA" id="ARBA00022801"/>
    </source>
</evidence>
<feature type="chain" id="PRO_5042102572" evidence="4">
    <location>
        <begin position="40"/>
        <end position="363"/>
    </location>
</feature>
<evidence type="ECO:0000259" key="5">
    <source>
        <dbReference type="Pfam" id="PF00150"/>
    </source>
</evidence>
<comment type="caution">
    <text evidence="6">The sequence shown here is derived from an EMBL/GenBank/DDBJ whole genome shotgun (WGS) entry which is preliminary data.</text>
</comment>
<evidence type="ECO:0000256" key="3">
    <source>
        <dbReference type="RuleBase" id="RU361153"/>
    </source>
</evidence>
<dbReference type="EMBL" id="JANFPI010000010">
    <property type="protein sequence ID" value="MCX8999631.1"/>
    <property type="molecule type" value="Genomic_DNA"/>
</dbReference>
<comment type="similarity">
    <text evidence="3">Belongs to the glycosyl hydrolase 5 (cellulase A) family.</text>
</comment>
<dbReference type="GO" id="GO:0009251">
    <property type="term" value="P:glucan catabolic process"/>
    <property type="evidence" value="ECO:0007669"/>
    <property type="project" value="TreeGrafter"/>
</dbReference>
<evidence type="ECO:0000313" key="6">
    <source>
        <dbReference type="EMBL" id="MCX8999631.1"/>
    </source>
</evidence>
<evidence type="ECO:0000256" key="4">
    <source>
        <dbReference type="SAM" id="SignalP"/>
    </source>
</evidence>
<dbReference type="PANTHER" id="PTHR34142:SF1">
    <property type="entry name" value="GLYCOSIDE HYDROLASE FAMILY 5 DOMAIN-CONTAINING PROTEIN"/>
    <property type="match status" value="1"/>
</dbReference>
<keyword evidence="4" id="KW-0732">Signal</keyword>
<dbReference type="PANTHER" id="PTHR34142">
    <property type="entry name" value="ENDO-BETA-1,4-GLUCANASE A"/>
    <property type="match status" value="1"/>
</dbReference>
<sequence length="363" mass="39412">MSVIDAFPVRLAAVLARLKRPLLASLAVLACLQPAAAAAAPCLRGINLAGAEFGDEGSEYGRDYIYPSEETISHFAELGFTSVRLPFKWERLQPALNAPFDETELGRLRETVETIRKHGMGVVLDPHNYARYHGEIVGTESVPDEAFAAFWADLAAIFANDQGVSYGLMNEPYDVAASRWLESANAAIAAIRAAGADNLVLVPGTAWTGAHSWRSDDYGGANATAMAGVKDPAGNFAYEVHQYLDSDFSGTKGTCERGADAIAALEDFTLWLRERGARGYLGEFGAPADPECVKGLSGMVKVLEDNRDVWTGWAYWAAGDWWPPEEELNIQPRDGKDRPQLEALMPALEDRSETALACPSLER</sequence>
<dbReference type="RefSeq" id="WP_306413130.1">
    <property type="nucleotide sequence ID" value="NZ_JANFPI010000010.1"/>
</dbReference>
<dbReference type="Proteomes" id="UP001208771">
    <property type="component" value="Unassembled WGS sequence"/>
</dbReference>
<feature type="signal peptide" evidence="4">
    <location>
        <begin position="1"/>
        <end position="39"/>
    </location>
</feature>
<protein>
    <submittedName>
        <fullName evidence="6">Glycoside hydrolase family 5 protein</fullName>
    </submittedName>
</protein>
<dbReference type="InterPro" id="IPR017853">
    <property type="entry name" value="GH"/>
</dbReference>
<dbReference type="InterPro" id="IPR001547">
    <property type="entry name" value="Glyco_hydro_5"/>
</dbReference>
<keyword evidence="2 3" id="KW-0326">Glycosidase</keyword>